<dbReference type="AlphaFoldDB" id="A0A1F5KBK5"/>
<evidence type="ECO:0008006" key="4">
    <source>
        <dbReference type="Google" id="ProtNLM"/>
    </source>
</evidence>
<feature type="transmembrane region" description="Helical" evidence="1">
    <location>
        <begin position="83"/>
        <end position="102"/>
    </location>
</feature>
<dbReference type="EMBL" id="MFDE01000024">
    <property type="protein sequence ID" value="OGE38327.1"/>
    <property type="molecule type" value="Genomic_DNA"/>
</dbReference>
<accession>A0A1F5KBK5</accession>
<keyword evidence="1" id="KW-1133">Transmembrane helix</keyword>
<feature type="transmembrane region" description="Helical" evidence="1">
    <location>
        <begin position="247"/>
        <end position="264"/>
    </location>
</feature>
<gene>
    <name evidence="2" type="ORF">A3F00_05630</name>
</gene>
<name>A0A1F5KBK5_9BACT</name>
<feature type="transmembrane region" description="Helical" evidence="1">
    <location>
        <begin position="385"/>
        <end position="408"/>
    </location>
</feature>
<feature type="transmembrane region" description="Helical" evidence="1">
    <location>
        <begin position="32"/>
        <end position="50"/>
    </location>
</feature>
<evidence type="ECO:0000313" key="3">
    <source>
        <dbReference type="Proteomes" id="UP000176527"/>
    </source>
</evidence>
<organism evidence="2 3">
    <name type="scientific">Candidatus Daviesbacteria bacterium RIFCSPHIGHO2_12_FULL_37_11</name>
    <dbReference type="NCBI Taxonomy" id="1797777"/>
    <lineage>
        <taxon>Bacteria</taxon>
        <taxon>Candidatus Daviesiibacteriota</taxon>
    </lineage>
</organism>
<feature type="transmembrane region" description="Helical" evidence="1">
    <location>
        <begin position="291"/>
        <end position="316"/>
    </location>
</feature>
<feature type="transmembrane region" description="Helical" evidence="1">
    <location>
        <begin position="5"/>
        <end position="20"/>
    </location>
</feature>
<protein>
    <recommendedName>
        <fullName evidence="4">Glycosyltransferase RgtA/B/C/D-like domain-containing protein</fullName>
    </recommendedName>
</protein>
<feature type="transmembrane region" description="Helical" evidence="1">
    <location>
        <begin position="163"/>
        <end position="187"/>
    </location>
</feature>
<evidence type="ECO:0000256" key="1">
    <source>
        <dbReference type="SAM" id="Phobius"/>
    </source>
</evidence>
<dbReference type="Proteomes" id="UP000176527">
    <property type="component" value="Unassembled WGS sequence"/>
</dbReference>
<sequence length="547" mass="63211">MKTNLVVLIIISLVIFIFFGKLTETFYQQDEWYVLGLVFAKVPLTTLSGVSSPLDFLLFKGRLLASFIFYLFAYYFPLQNVQLAIFAIVLHIIATFLVFILIRKFVRSFLFSLLGALFFAVNAVSHGAVTWSAIAISAVGSTVFVLIGLLFFFKYLADYKVKWLIFCGLMIYLSLWFKETGLYMFMFLPLSALLLKRYSVISFFKTYWFFCLPFLFITTFRVAELYLRHSTSNLYITGLNDNFFSTIIMRSVLYPLTSFSLIYIPGDQFLLFARAVLRQIYPFFASASNNILIAQSVILDLLSVILTFIILIFIYLLWQKDRLENKRFVIFWIVFSFMSFLPYVLLSKDFSYLESRYYYLSVVGGAVLLSWVLKRLWDILGPKIFYIFVLPLIIVYLVFHGSVVYGAISEQVKLANLQKSFISQLKILVPTLDNKKNVFYTTSDQNFWAEGNKLPFQQGSGYTLMVLYFDSGKIPKEFLKAQGRLEDGFLFGIGSQGYKEINDLGFGYFWDKGELEKAIKLHNLTPDSIIRLQYNSDENNLTKVGTN</sequence>
<feature type="transmembrane region" description="Helical" evidence="1">
    <location>
        <begin position="207"/>
        <end position="227"/>
    </location>
</feature>
<keyword evidence="1" id="KW-0472">Membrane</keyword>
<reference evidence="2 3" key="1">
    <citation type="journal article" date="2016" name="Nat. Commun.">
        <title>Thousands of microbial genomes shed light on interconnected biogeochemical processes in an aquifer system.</title>
        <authorList>
            <person name="Anantharaman K."/>
            <person name="Brown C.T."/>
            <person name="Hug L.A."/>
            <person name="Sharon I."/>
            <person name="Castelle C.J."/>
            <person name="Probst A.J."/>
            <person name="Thomas B.C."/>
            <person name="Singh A."/>
            <person name="Wilkins M.J."/>
            <person name="Karaoz U."/>
            <person name="Brodie E.L."/>
            <person name="Williams K.H."/>
            <person name="Hubbard S.S."/>
            <person name="Banfield J.F."/>
        </authorList>
    </citation>
    <scope>NUCLEOTIDE SEQUENCE [LARGE SCALE GENOMIC DNA]</scope>
</reference>
<keyword evidence="1" id="KW-0812">Transmembrane</keyword>
<feature type="transmembrane region" description="Helical" evidence="1">
    <location>
        <begin position="357"/>
        <end position="373"/>
    </location>
</feature>
<feature type="transmembrane region" description="Helical" evidence="1">
    <location>
        <begin position="57"/>
        <end position="77"/>
    </location>
</feature>
<feature type="transmembrane region" description="Helical" evidence="1">
    <location>
        <begin position="328"/>
        <end position="345"/>
    </location>
</feature>
<comment type="caution">
    <text evidence="2">The sequence shown here is derived from an EMBL/GenBank/DDBJ whole genome shotgun (WGS) entry which is preliminary data.</text>
</comment>
<evidence type="ECO:0000313" key="2">
    <source>
        <dbReference type="EMBL" id="OGE38327.1"/>
    </source>
</evidence>
<feature type="transmembrane region" description="Helical" evidence="1">
    <location>
        <begin position="134"/>
        <end position="156"/>
    </location>
</feature>
<feature type="transmembrane region" description="Helical" evidence="1">
    <location>
        <begin position="109"/>
        <end position="128"/>
    </location>
</feature>
<proteinExistence type="predicted"/>